<accession>A0A4Q6XZX6</accession>
<keyword evidence="2" id="KW-1185">Reference proteome</keyword>
<dbReference type="OrthoDB" id="7576500at2"/>
<evidence type="ECO:0000313" key="2">
    <source>
        <dbReference type="Proteomes" id="UP000292085"/>
    </source>
</evidence>
<dbReference type="RefSeq" id="WP_130155440.1">
    <property type="nucleotide sequence ID" value="NZ_SGIS01000004.1"/>
</dbReference>
<gene>
    <name evidence="1" type="ORF">EWE75_04225</name>
</gene>
<protein>
    <submittedName>
        <fullName evidence="1">Uncharacterized protein</fullName>
    </submittedName>
</protein>
<comment type="caution">
    <text evidence="1">The sequence shown here is derived from an EMBL/GenBank/DDBJ whole genome shotgun (WGS) entry which is preliminary data.</text>
</comment>
<name>A0A4Q6XZX6_9SPHN</name>
<reference evidence="1 2" key="1">
    <citation type="submission" date="2019-02" db="EMBL/GenBank/DDBJ databases">
        <authorList>
            <person name="Li Y."/>
        </authorList>
    </citation>
    <scope>NUCLEOTIDE SEQUENCE [LARGE SCALE GENOMIC DNA]</scope>
    <source>
        <strain evidence="1 2">3-7</strain>
    </source>
</reference>
<dbReference type="Proteomes" id="UP000292085">
    <property type="component" value="Unassembled WGS sequence"/>
</dbReference>
<dbReference type="EMBL" id="SGIS01000004">
    <property type="protein sequence ID" value="RZF65865.1"/>
    <property type="molecule type" value="Genomic_DNA"/>
</dbReference>
<dbReference type="AlphaFoldDB" id="A0A4Q6XZX6"/>
<evidence type="ECO:0000313" key="1">
    <source>
        <dbReference type="EMBL" id="RZF65865.1"/>
    </source>
</evidence>
<sequence length="69" mass="7735">MSYPSKFHIKRAVEAARECGIDVGGFEISAEGAIRVFDKRGEDLIEAVRLVAGAQQKPLNDFDLWKDRL</sequence>
<organism evidence="1 2">
    <name type="scientific">Sphingomonas populi</name>
    <dbReference type="NCBI Taxonomy" id="2484750"/>
    <lineage>
        <taxon>Bacteria</taxon>
        <taxon>Pseudomonadati</taxon>
        <taxon>Pseudomonadota</taxon>
        <taxon>Alphaproteobacteria</taxon>
        <taxon>Sphingomonadales</taxon>
        <taxon>Sphingomonadaceae</taxon>
        <taxon>Sphingomonas</taxon>
    </lineage>
</organism>
<proteinExistence type="predicted"/>